<keyword evidence="1" id="KW-1185">Reference proteome</keyword>
<name>A0A1U7VQ46_NICSY</name>
<dbReference type="PANTHER" id="PTHR33240:SF8">
    <property type="entry name" value="OS03G0439900 PROTEIN"/>
    <property type="match status" value="1"/>
</dbReference>
<reference evidence="1" key="1">
    <citation type="journal article" date="2013" name="Genome Biol.">
        <title>Reference genomes and transcriptomes of Nicotiana sylvestris and Nicotiana tomentosiformis.</title>
        <authorList>
            <person name="Sierro N."/>
            <person name="Battey J.N."/>
            <person name="Ouadi S."/>
            <person name="Bovet L."/>
            <person name="Goepfert S."/>
            <person name="Bakaher N."/>
            <person name="Peitsch M.C."/>
            <person name="Ivanov N.V."/>
        </authorList>
    </citation>
    <scope>NUCLEOTIDE SEQUENCE [LARGE SCALE GENOMIC DNA]</scope>
</reference>
<evidence type="ECO:0000313" key="1">
    <source>
        <dbReference type="Proteomes" id="UP000189701"/>
    </source>
</evidence>
<dbReference type="Proteomes" id="UP000189701">
    <property type="component" value="Unplaced"/>
</dbReference>
<gene>
    <name evidence="2" type="primary">LOC104216165</name>
</gene>
<accession>A0A1U7VQ46</accession>
<organism evidence="1 2">
    <name type="scientific">Nicotiana sylvestris</name>
    <name type="common">Wood tobacco</name>
    <name type="synonym">South American tobacco</name>
    <dbReference type="NCBI Taxonomy" id="4096"/>
    <lineage>
        <taxon>Eukaryota</taxon>
        <taxon>Viridiplantae</taxon>
        <taxon>Streptophyta</taxon>
        <taxon>Embryophyta</taxon>
        <taxon>Tracheophyta</taxon>
        <taxon>Spermatophyta</taxon>
        <taxon>Magnoliopsida</taxon>
        <taxon>eudicotyledons</taxon>
        <taxon>Gunneridae</taxon>
        <taxon>Pentapetalae</taxon>
        <taxon>asterids</taxon>
        <taxon>lamiids</taxon>
        <taxon>Solanales</taxon>
        <taxon>Solanaceae</taxon>
        <taxon>Nicotianoideae</taxon>
        <taxon>Nicotianeae</taxon>
        <taxon>Nicotiana</taxon>
    </lineage>
</organism>
<dbReference type="PANTHER" id="PTHR33240">
    <property type="entry name" value="OS08G0508500 PROTEIN"/>
    <property type="match status" value="1"/>
</dbReference>
<evidence type="ECO:0000313" key="2">
    <source>
        <dbReference type="RefSeq" id="XP_009764469.1"/>
    </source>
</evidence>
<dbReference type="AlphaFoldDB" id="A0A1U7VQ46"/>
<dbReference type="RefSeq" id="XP_009764469.1">
    <property type="nucleotide sequence ID" value="XM_009766167.1"/>
</dbReference>
<dbReference type="eggNOG" id="KOG0017">
    <property type="taxonomic scope" value="Eukaryota"/>
</dbReference>
<sequence length="147" mass="16204">MRKNGFDRDVGTKEAPRLSEYNFSINASGSSENIIQSTVVEQLGLQDQIVPATRVLNVFNMASETTKGEIILPVNVAGTIEGDMRYNPLLRRPWIHNMRAVPSTLHQVLKFPTSEGIKTMCGEQPAAKEMFAIDEVIPVSVLSSTTI</sequence>
<reference evidence="2" key="2">
    <citation type="submission" date="2025-08" db="UniProtKB">
        <authorList>
            <consortium name="RefSeq"/>
        </authorList>
    </citation>
    <scope>IDENTIFICATION</scope>
    <source>
        <tissue evidence="2">Leaf</tissue>
    </source>
</reference>
<proteinExistence type="predicted"/>
<protein>
    <submittedName>
        <fullName evidence="2">Uncharacterized protein LOC104216165</fullName>
    </submittedName>
</protein>